<protein>
    <submittedName>
        <fullName evidence="1">Histidine phosphatase family protein</fullName>
    </submittedName>
</protein>
<dbReference type="PANTHER" id="PTHR47623:SF1">
    <property type="entry name" value="OS09G0287300 PROTEIN"/>
    <property type="match status" value="1"/>
</dbReference>
<dbReference type="EMBL" id="JBHLWO010000002">
    <property type="protein sequence ID" value="MFC0319714.1"/>
    <property type="molecule type" value="Genomic_DNA"/>
</dbReference>
<dbReference type="Pfam" id="PF00300">
    <property type="entry name" value="His_Phos_1"/>
    <property type="match status" value="1"/>
</dbReference>
<evidence type="ECO:0000313" key="1">
    <source>
        <dbReference type="EMBL" id="MFC0319714.1"/>
    </source>
</evidence>
<sequence length="163" mass="18354">MAKYLYLIRHAKSDWNFDLPDFDRPLNKRGLRDAPIMAKRLNLQNLRPDRLVSSPANRAISTAKIFAKELKFSEADIQEEAAIYEADVPTLLKVINSFQAEADCVAIFGHNPGISLLAEYLCDDAAIDFPTCAIGFLSFNIEQWSEVSIGTGNLVWFNYPKLV</sequence>
<organism evidence="1 2">
    <name type="scientific">Olivibacter oleidegradans</name>
    <dbReference type="NCBI Taxonomy" id="760123"/>
    <lineage>
        <taxon>Bacteria</taxon>
        <taxon>Pseudomonadati</taxon>
        <taxon>Bacteroidota</taxon>
        <taxon>Sphingobacteriia</taxon>
        <taxon>Sphingobacteriales</taxon>
        <taxon>Sphingobacteriaceae</taxon>
        <taxon>Olivibacter</taxon>
    </lineage>
</organism>
<dbReference type="Proteomes" id="UP001589774">
    <property type="component" value="Unassembled WGS sequence"/>
</dbReference>
<proteinExistence type="predicted"/>
<dbReference type="InterPro" id="IPR013078">
    <property type="entry name" value="His_Pase_superF_clade-1"/>
</dbReference>
<name>A0ABV6HLE7_9SPHI</name>
<reference evidence="1 2" key="1">
    <citation type="submission" date="2024-09" db="EMBL/GenBank/DDBJ databases">
        <authorList>
            <person name="Sun Q."/>
            <person name="Mori K."/>
        </authorList>
    </citation>
    <scope>NUCLEOTIDE SEQUENCE [LARGE SCALE GENOMIC DNA]</scope>
    <source>
        <strain evidence="1 2">CCM 7765</strain>
    </source>
</reference>
<dbReference type="RefSeq" id="WP_130855755.1">
    <property type="nucleotide sequence ID" value="NZ_JBHLWO010000002.1"/>
</dbReference>
<dbReference type="InterPro" id="IPR029033">
    <property type="entry name" value="His_PPase_superfam"/>
</dbReference>
<dbReference type="SMART" id="SM00855">
    <property type="entry name" value="PGAM"/>
    <property type="match status" value="1"/>
</dbReference>
<dbReference type="SUPFAM" id="SSF53254">
    <property type="entry name" value="Phosphoglycerate mutase-like"/>
    <property type="match status" value="1"/>
</dbReference>
<dbReference type="Gene3D" id="3.40.50.1240">
    <property type="entry name" value="Phosphoglycerate mutase-like"/>
    <property type="match status" value="1"/>
</dbReference>
<gene>
    <name evidence="1" type="ORF">ACFFI0_15435</name>
</gene>
<comment type="caution">
    <text evidence="1">The sequence shown here is derived from an EMBL/GenBank/DDBJ whole genome shotgun (WGS) entry which is preliminary data.</text>
</comment>
<accession>A0ABV6HLE7</accession>
<dbReference type="PANTHER" id="PTHR47623">
    <property type="entry name" value="OS09G0287300 PROTEIN"/>
    <property type="match status" value="1"/>
</dbReference>
<keyword evidence="2" id="KW-1185">Reference proteome</keyword>
<evidence type="ECO:0000313" key="2">
    <source>
        <dbReference type="Proteomes" id="UP001589774"/>
    </source>
</evidence>
<dbReference type="CDD" id="cd07067">
    <property type="entry name" value="HP_PGM_like"/>
    <property type="match status" value="1"/>
</dbReference>